<dbReference type="SUPFAM" id="SSF50129">
    <property type="entry name" value="GroES-like"/>
    <property type="match status" value="1"/>
</dbReference>
<dbReference type="AlphaFoldDB" id="A0AAU9PFF5"/>
<dbReference type="InterPro" id="IPR011990">
    <property type="entry name" value="TPR-like_helical_dom_sf"/>
</dbReference>
<dbReference type="Gene3D" id="3.40.50.720">
    <property type="entry name" value="NAD(P)-binding Rossmann-like Domain"/>
    <property type="match status" value="1"/>
</dbReference>
<sequence>MEVTNKYVAIKANIDGAPQESDFELKNESFSLLVKPGSKDVIIKNLYVSIDPYQINRMKTASDSQTTSVFATMIDPGKVIDAYGVGIVIASGNPEFEKDDYVVGLLSWGEYCVYNGPYLNKVDAMGLPLSYYVGALGLSGLTAYAGFFEICKPKKGEKVFVSAASGSVGNLVGQYAKQFGCYVVGCAGSPKKVKLLNEKLGFDEVFNYKEETDLNLALKRYFPDGIDIYFDNVGAEMLEAAILNMNLHGRIAVCGVISEYTDNGKRAIPDMLSVIYKRITIRGFLAGDHMGMFPESSPQPLITSTMEKFMCLKMKTLEIFSNATLKTLIICHLPENPVIIGPLLSVLATSNNASFFSYARLIFQHLRFRNTFMYNTMIRGYLQNNDQVFAFFCYIDMLRFGLVANNYTFPPLIKACCSCSSFPNAKLIGCSVHGHVLKLGFEDDQFVGSSLVDFYSANSEIGNARMLFDEIPIKDVVLWTALIDGYGKNEDIVNARKLFDEMPERTVISWSAIMAAYSRVNDFHEVISLFYKDAKAQYKTKRLHSCHCSHSLC</sequence>
<protein>
    <recommendedName>
        <fullName evidence="8">Enoyl reductase (ER) domain-containing protein</fullName>
    </recommendedName>
</protein>
<comment type="caution">
    <text evidence="6">The sequence shown here is derived from an EMBL/GenBank/DDBJ whole genome shotgun (WGS) entry which is preliminary data.</text>
</comment>
<feature type="repeat" description="PPR" evidence="3">
    <location>
        <begin position="370"/>
        <end position="404"/>
    </location>
</feature>
<proteinExistence type="predicted"/>
<evidence type="ECO:0000259" key="5">
    <source>
        <dbReference type="Pfam" id="PF16884"/>
    </source>
</evidence>
<evidence type="ECO:0008006" key="8">
    <source>
        <dbReference type="Google" id="ProtNLM"/>
    </source>
</evidence>
<reference evidence="6 7" key="1">
    <citation type="submission" date="2022-01" db="EMBL/GenBank/DDBJ databases">
        <authorList>
            <person name="Xiong W."/>
            <person name="Schranz E."/>
        </authorList>
    </citation>
    <scope>NUCLEOTIDE SEQUENCE [LARGE SCALE GENOMIC DNA]</scope>
</reference>
<keyword evidence="7" id="KW-1185">Reference proteome</keyword>
<dbReference type="PANTHER" id="PTHR43205">
    <property type="entry name" value="PROSTAGLANDIN REDUCTASE"/>
    <property type="match status" value="1"/>
</dbReference>
<evidence type="ECO:0000256" key="1">
    <source>
        <dbReference type="ARBA" id="ARBA00022737"/>
    </source>
</evidence>
<evidence type="ECO:0000313" key="7">
    <source>
        <dbReference type="Proteomes" id="UP001157418"/>
    </source>
</evidence>
<feature type="repeat" description="PPR" evidence="3">
    <location>
        <begin position="475"/>
        <end position="509"/>
    </location>
</feature>
<organism evidence="6 7">
    <name type="scientific">Lactuca virosa</name>
    <dbReference type="NCBI Taxonomy" id="75947"/>
    <lineage>
        <taxon>Eukaryota</taxon>
        <taxon>Viridiplantae</taxon>
        <taxon>Streptophyta</taxon>
        <taxon>Embryophyta</taxon>
        <taxon>Tracheophyta</taxon>
        <taxon>Spermatophyta</taxon>
        <taxon>Magnoliopsida</taxon>
        <taxon>eudicotyledons</taxon>
        <taxon>Gunneridae</taxon>
        <taxon>Pentapetalae</taxon>
        <taxon>asterids</taxon>
        <taxon>campanulids</taxon>
        <taxon>Asterales</taxon>
        <taxon>Asteraceae</taxon>
        <taxon>Cichorioideae</taxon>
        <taxon>Cichorieae</taxon>
        <taxon>Lactucinae</taxon>
        <taxon>Lactuca</taxon>
    </lineage>
</organism>
<dbReference type="PROSITE" id="PS51375">
    <property type="entry name" value="PPR"/>
    <property type="match status" value="2"/>
</dbReference>
<accession>A0AAU9PFF5</accession>
<dbReference type="InterPro" id="IPR013149">
    <property type="entry name" value="ADH-like_C"/>
</dbReference>
<dbReference type="EMBL" id="CAKMRJ010005634">
    <property type="protein sequence ID" value="CAH1449077.1"/>
    <property type="molecule type" value="Genomic_DNA"/>
</dbReference>
<feature type="domain" description="Oxidoreductase N-terminal" evidence="5">
    <location>
        <begin position="7"/>
        <end position="122"/>
    </location>
</feature>
<evidence type="ECO:0000256" key="3">
    <source>
        <dbReference type="PROSITE-ProRule" id="PRU00708"/>
    </source>
</evidence>
<dbReference type="SUPFAM" id="SSF51735">
    <property type="entry name" value="NAD(P)-binding Rossmann-fold domains"/>
    <property type="match status" value="1"/>
</dbReference>
<evidence type="ECO:0000313" key="6">
    <source>
        <dbReference type="EMBL" id="CAH1449077.1"/>
    </source>
</evidence>
<gene>
    <name evidence="6" type="ORF">LVIROSA_LOCUS34584</name>
</gene>
<dbReference type="InterPro" id="IPR002885">
    <property type="entry name" value="PPR_rpt"/>
</dbReference>
<dbReference type="Pfam" id="PF00107">
    <property type="entry name" value="ADH_zinc_N"/>
    <property type="match status" value="1"/>
</dbReference>
<dbReference type="Gene3D" id="3.90.180.10">
    <property type="entry name" value="Medium-chain alcohol dehydrogenases, catalytic domain"/>
    <property type="match status" value="1"/>
</dbReference>
<dbReference type="Pfam" id="PF16884">
    <property type="entry name" value="ADH_N_2"/>
    <property type="match status" value="1"/>
</dbReference>
<dbReference type="InterPro" id="IPR011032">
    <property type="entry name" value="GroES-like_sf"/>
</dbReference>
<dbReference type="Gene3D" id="1.25.40.10">
    <property type="entry name" value="Tetratricopeptide repeat domain"/>
    <property type="match status" value="2"/>
</dbReference>
<dbReference type="InterPro" id="IPR036291">
    <property type="entry name" value="NAD(P)-bd_dom_sf"/>
</dbReference>
<evidence type="ECO:0000256" key="2">
    <source>
        <dbReference type="ARBA" id="ARBA00023002"/>
    </source>
</evidence>
<dbReference type="InterPro" id="IPR045010">
    <property type="entry name" value="MDR_fam"/>
</dbReference>
<dbReference type="Proteomes" id="UP001157418">
    <property type="component" value="Unassembled WGS sequence"/>
</dbReference>
<keyword evidence="2" id="KW-0560">Oxidoreductase</keyword>
<dbReference type="FunFam" id="3.40.50.720:FF:000121">
    <property type="entry name" value="Prostaglandin reductase 2"/>
    <property type="match status" value="1"/>
</dbReference>
<name>A0AAU9PFF5_9ASTR</name>
<dbReference type="Pfam" id="PF13041">
    <property type="entry name" value="PPR_2"/>
    <property type="match status" value="1"/>
</dbReference>
<dbReference type="InterPro" id="IPR041694">
    <property type="entry name" value="ADH_N_2"/>
</dbReference>
<feature type="domain" description="Alcohol dehydrogenase-like C-terminal" evidence="4">
    <location>
        <begin position="168"/>
        <end position="292"/>
    </location>
</feature>
<keyword evidence="1" id="KW-0677">Repeat</keyword>
<evidence type="ECO:0000259" key="4">
    <source>
        <dbReference type="Pfam" id="PF00107"/>
    </source>
</evidence>
<dbReference type="PANTHER" id="PTHR43205:SF85">
    <property type="entry name" value="OXIDOREDUCTASE"/>
    <property type="match status" value="1"/>
</dbReference>
<dbReference type="GO" id="GO:0016628">
    <property type="term" value="F:oxidoreductase activity, acting on the CH-CH group of donors, NAD or NADP as acceptor"/>
    <property type="evidence" value="ECO:0007669"/>
    <property type="project" value="InterPro"/>
</dbReference>
<dbReference type="NCBIfam" id="TIGR00756">
    <property type="entry name" value="PPR"/>
    <property type="match status" value="1"/>
</dbReference>
<dbReference type="Pfam" id="PF01535">
    <property type="entry name" value="PPR"/>
    <property type="match status" value="2"/>
</dbReference>